<protein>
    <submittedName>
        <fullName evidence="1">Uncharacterized protein</fullName>
    </submittedName>
</protein>
<organism evidence="1 2">
    <name type="scientific">Pleurodeles waltl</name>
    <name type="common">Iberian ribbed newt</name>
    <dbReference type="NCBI Taxonomy" id="8319"/>
    <lineage>
        <taxon>Eukaryota</taxon>
        <taxon>Metazoa</taxon>
        <taxon>Chordata</taxon>
        <taxon>Craniata</taxon>
        <taxon>Vertebrata</taxon>
        <taxon>Euteleostomi</taxon>
        <taxon>Amphibia</taxon>
        <taxon>Batrachia</taxon>
        <taxon>Caudata</taxon>
        <taxon>Salamandroidea</taxon>
        <taxon>Salamandridae</taxon>
        <taxon>Pleurodelinae</taxon>
        <taxon>Pleurodeles</taxon>
    </lineage>
</organism>
<gene>
    <name evidence="1" type="ORF">NDU88_006866</name>
</gene>
<accession>A0AAV7QN05</accession>
<comment type="caution">
    <text evidence="1">The sequence shown here is derived from an EMBL/GenBank/DDBJ whole genome shotgun (WGS) entry which is preliminary data.</text>
</comment>
<reference evidence="1" key="1">
    <citation type="journal article" date="2022" name="bioRxiv">
        <title>Sequencing and chromosome-scale assembly of the giantPleurodeles waltlgenome.</title>
        <authorList>
            <person name="Brown T."/>
            <person name="Elewa A."/>
            <person name="Iarovenko S."/>
            <person name="Subramanian E."/>
            <person name="Araus A.J."/>
            <person name="Petzold A."/>
            <person name="Susuki M."/>
            <person name="Suzuki K.-i.T."/>
            <person name="Hayashi T."/>
            <person name="Toyoda A."/>
            <person name="Oliveira C."/>
            <person name="Osipova E."/>
            <person name="Leigh N.D."/>
            <person name="Simon A."/>
            <person name="Yun M.H."/>
        </authorList>
    </citation>
    <scope>NUCLEOTIDE SEQUENCE</scope>
    <source>
        <strain evidence="1">20211129_DDA</strain>
        <tissue evidence="1">Liver</tissue>
    </source>
</reference>
<name>A0AAV7QN05_PLEWA</name>
<sequence>MAVGIRQTLTQELRQLEQDVRTAECKQAKGIIAETELTRLRTEWNQADRRLRQYDYRHHLARTHSEGDRSGKLLAWLLKNERRPSALTQGQ</sequence>
<keyword evidence="2" id="KW-1185">Reference proteome</keyword>
<evidence type="ECO:0000313" key="2">
    <source>
        <dbReference type="Proteomes" id="UP001066276"/>
    </source>
</evidence>
<dbReference type="AlphaFoldDB" id="A0AAV7QN05"/>
<dbReference type="Proteomes" id="UP001066276">
    <property type="component" value="Chromosome 6"/>
</dbReference>
<dbReference type="EMBL" id="JANPWB010000010">
    <property type="protein sequence ID" value="KAJ1140515.1"/>
    <property type="molecule type" value="Genomic_DNA"/>
</dbReference>
<evidence type="ECO:0000313" key="1">
    <source>
        <dbReference type="EMBL" id="KAJ1140515.1"/>
    </source>
</evidence>
<proteinExistence type="predicted"/>